<dbReference type="PANTHER" id="PTHR12358:SF106">
    <property type="entry name" value="LIPID KINASE YEGS"/>
    <property type="match status" value="1"/>
</dbReference>
<dbReference type="SUPFAM" id="SSF111331">
    <property type="entry name" value="NAD kinase/diacylglycerol kinase-like"/>
    <property type="match status" value="1"/>
</dbReference>
<gene>
    <name evidence="13" type="ORF">SAMN05428642_1046</name>
</gene>
<dbReference type="InterPro" id="IPR005218">
    <property type="entry name" value="Diacylglycerol/lipid_kinase"/>
</dbReference>
<keyword evidence="10" id="KW-0594">Phospholipid biosynthesis</keyword>
<dbReference type="Gene3D" id="3.40.50.10330">
    <property type="entry name" value="Probable inorganic polyphosphate/atp-NAD kinase, domain 1"/>
    <property type="match status" value="1"/>
</dbReference>
<sequence>MVDIHFIVNPIAGSGQNSFSEQFLQDYFESDTYNITIKSSGYKGHAIDLTKESIHQKAHIIVACGGDGTINEVASTLVDTNIPLGIIPVGSGNGLASHLNIPKNTIKALHIIKNNKYTKIDVGCVNQRYFFSNTGFGFTANVIENYEALQKRTIWSYVKASLKSFFEFYKKEEIIISIDNVTDVVNPFLIFISNSNEMGYNMSLTPKASLQDGLLDVVIVPKIGKIKMLFFGFCMLIKKPDLLKDVKYFQTKEISLLRKRGAFFESQIDGELSKLGEQSLSIFLKEKSLSVFANDK</sequence>
<keyword evidence="7" id="KW-0067">ATP-binding</keyword>
<dbReference type="OrthoDB" id="9786026at2"/>
<keyword evidence="2" id="KW-0444">Lipid biosynthesis</keyword>
<name>A0A1K2IPA7_9FLAO</name>
<evidence type="ECO:0000256" key="10">
    <source>
        <dbReference type="ARBA" id="ARBA00023209"/>
    </source>
</evidence>
<keyword evidence="5" id="KW-0547">Nucleotide-binding</keyword>
<evidence type="ECO:0000256" key="8">
    <source>
        <dbReference type="ARBA" id="ARBA00022842"/>
    </source>
</evidence>
<dbReference type="PROSITE" id="PS50146">
    <property type="entry name" value="DAGK"/>
    <property type="match status" value="1"/>
</dbReference>
<evidence type="ECO:0000256" key="5">
    <source>
        <dbReference type="ARBA" id="ARBA00022741"/>
    </source>
</evidence>
<evidence type="ECO:0000313" key="14">
    <source>
        <dbReference type="Proteomes" id="UP000182544"/>
    </source>
</evidence>
<comment type="cofactor">
    <cofactor evidence="1">
        <name>Mg(2+)</name>
        <dbReference type="ChEBI" id="CHEBI:18420"/>
    </cofactor>
</comment>
<dbReference type="Pfam" id="PF19279">
    <property type="entry name" value="YegS_C"/>
    <property type="match status" value="1"/>
</dbReference>
<evidence type="ECO:0000256" key="9">
    <source>
        <dbReference type="ARBA" id="ARBA00023098"/>
    </source>
</evidence>
<keyword evidence="4" id="KW-0479">Metal-binding</keyword>
<accession>A0A1K2IPA7</accession>
<dbReference type="PANTHER" id="PTHR12358">
    <property type="entry name" value="SPHINGOSINE KINASE"/>
    <property type="match status" value="1"/>
</dbReference>
<keyword evidence="11" id="KW-1208">Phospholipid metabolism</keyword>
<organism evidence="13 14">
    <name type="scientific">Flaviramulus basaltis</name>
    <dbReference type="NCBI Taxonomy" id="369401"/>
    <lineage>
        <taxon>Bacteria</taxon>
        <taxon>Pseudomonadati</taxon>
        <taxon>Bacteroidota</taxon>
        <taxon>Flavobacteriia</taxon>
        <taxon>Flavobacteriales</taxon>
        <taxon>Flavobacteriaceae</taxon>
        <taxon>Flaviramulus</taxon>
    </lineage>
</organism>
<evidence type="ECO:0000313" key="13">
    <source>
        <dbReference type="EMBL" id="SFZ94215.1"/>
    </source>
</evidence>
<dbReference type="InterPro" id="IPR050187">
    <property type="entry name" value="Lipid_Phosphate_FormReg"/>
</dbReference>
<keyword evidence="3" id="KW-0808">Transferase</keyword>
<keyword evidence="9" id="KW-0443">Lipid metabolism</keyword>
<dbReference type="InterPro" id="IPR045540">
    <property type="entry name" value="YegS/DAGK_C"/>
</dbReference>
<dbReference type="InterPro" id="IPR017438">
    <property type="entry name" value="ATP-NAD_kinase_N"/>
</dbReference>
<evidence type="ECO:0000256" key="1">
    <source>
        <dbReference type="ARBA" id="ARBA00001946"/>
    </source>
</evidence>
<reference evidence="13 14" key="1">
    <citation type="submission" date="2016-10" db="EMBL/GenBank/DDBJ databases">
        <authorList>
            <person name="de Groot N.N."/>
        </authorList>
    </citation>
    <scope>NUCLEOTIDE SEQUENCE [LARGE SCALE GENOMIC DNA]</scope>
    <source>
        <strain evidence="13 14">DSM 18180</strain>
    </source>
</reference>
<keyword evidence="8" id="KW-0460">Magnesium</keyword>
<dbReference type="GO" id="GO:0046872">
    <property type="term" value="F:metal ion binding"/>
    <property type="evidence" value="ECO:0007669"/>
    <property type="project" value="UniProtKB-KW"/>
</dbReference>
<feature type="domain" description="DAGKc" evidence="12">
    <location>
        <begin position="1"/>
        <end position="129"/>
    </location>
</feature>
<keyword evidence="6 13" id="KW-0418">Kinase</keyword>
<proteinExistence type="predicted"/>
<dbReference type="Proteomes" id="UP000182544">
    <property type="component" value="Unassembled WGS sequence"/>
</dbReference>
<dbReference type="GO" id="GO:0008654">
    <property type="term" value="P:phospholipid biosynthetic process"/>
    <property type="evidence" value="ECO:0007669"/>
    <property type="project" value="UniProtKB-KW"/>
</dbReference>
<dbReference type="AlphaFoldDB" id="A0A1K2IPA7"/>
<keyword evidence="14" id="KW-1185">Reference proteome</keyword>
<dbReference type="RefSeq" id="WP_072403201.1">
    <property type="nucleotide sequence ID" value="NZ_FPKV01000004.1"/>
</dbReference>
<dbReference type="GO" id="GO:0005886">
    <property type="term" value="C:plasma membrane"/>
    <property type="evidence" value="ECO:0007669"/>
    <property type="project" value="TreeGrafter"/>
</dbReference>
<dbReference type="Pfam" id="PF00781">
    <property type="entry name" value="DAGK_cat"/>
    <property type="match status" value="1"/>
</dbReference>
<evidence type="ECO:0000256" key="7">
    <source>
        <dbReference type="ARBA" id="ARBA00022840"/>
    </source>
</evidence>
<evidence type="ECO:0000256" key="4">
    <source>
        <dbReference type="ARBA" id="ARBA00022723"/>
    </source>
</evidence>
<dbReference type="NCBIfam" id="TIGR00147">
    <property type="entry name" value="YegS/Rv2252/BmrU family lipid kinase"/>
    <property type="match status" value="1"/>
</dbReference>
<dbReference type="GO" id="GO:0005524">
    <property type="term" value="F:ATP binding"/>
    <property type="evidence" value="ECO:0007669"/>
    <property type="project" value="UniProtKB-KW"/>
</dbReference>
<dbReference type="EMBL" id="FPKV01000004">
    <property type="protein sequence ID" value="SFZ94215.1"/>
    <property type="molecule type" value="Genomic_DNA"/>
</dbReference>
<protein>
    <submittedName>
        <fullName evidence="13">Lipid kinase, YegS/Rv2252/BmrU family</fullName>
    </submittedName>
</protein>
<evidence type="ECO:0000256" key="2">
    <source>
        <dbReference type="ARBA" id="ARBA00022516"/>
    </source>
</evidence>
<evidence type="ECO:0000259" key="12">
    <source>
        <dbReference type="PROSITE" id="PS50146"/>
    </source>
</evidence>
<dbReference type="SMART" id="SM00046">
    <property type="entry name" value="DAGKc"/>
    <property type="match status" value="1"/>
</dbReference>
<evidence type="ECO:0000256" key="11">
    <source>
        <dbReference type="ARBA" id="ARBA00023264"/>
    </source>
</evidence>
<dbReference type="InterPro" id="IPR001206">
    <property type="entry name" value="Diacylglycerol_kinase_cat_dom"/>
</dbReference>
<evidence type="ECO:0000256" key="6">
    <source>
        <dbReference type="ARBA" id="ARBA00022777"/>
    </source>
</evidence>
<dbReference type="Gene3D" id="2.60.200.40">
    <property type="match status" value="1"/>
</dbReference>
<dbReference type="STRING" id="369401.SAMN05428642_1046"/>
<dbReference type="InterPro" id="IPR016064">
    <property type="entry name" value="NAD/diacylglycerol_kinase_sf"/>
</dbReference>
<dbReference type="GO" id="GO:0016301">
    <property type="term" value="F:kinase activity"/>
    <property type="evidence" value="ECO:0007669"/>
    <property type="project" value="UniProtKB-KW"/>
</dbReference>
<evidence type="ECO:0000256" key="3">
    <source>
        <dbReference type="ARBA" id="ARBA00022679"/>
    </source>
</evidence>